<gene>
    <name evidence="2" type="ORF">BCB44BAC_02501</name>
</gene>
<reference evidence="2 3" key="1">
    <citation type="submission" date="2016-08" db="EMBL/GenBank/DDBJ databases">
        <authorList>
            <person name="Loux V."/>
            <person name="Rue O."/>
        </authorList>
    </citation>
    <scope>NUCLEOTIDE SEQUENCE [LARGE SCALE GENOMIC DNA]</scope>
    <source>
        <strain evidence="2 3">AFSSA_08CEB44bac</strain>
    </source>
</reference>
<dbReference type="GeneID" id="92823188"/>
<keyword evidence="1" id="KW-0175">Coiled coil</keyword>
<name>A0AAX2CHV8_9BACI</name>
<dbReference type="EMBL" id="FMIK01000030">
    <property type="protein sequence ID" value="SCL95145.1"/>
    <property type="molecule type" value="Genomic_DNA"/>
</dbReference>
<accession>A0AAX2CHV8</accession>
<feature type="coiled-coil region" evidence="1">
    <location>
        <begin position="4"/>
        <end position="38"/>
    </location>
</feature>
<dbReference type="RefSeq" id="WP_012094640.1">
    <property type="nucleotide sequence ID" value="NZ_CP024096.1"/>
</dbReference>
<protein>
    <submittedName>
        <fullName evidence="2">Uncharacterized protein</fullName>
    </submittedName>
</protein>
<dbReference type="Proteomes" id="UP000242164">
    <property type="component" value="Unassembled WGS sequence"/>
</dbReference>
<evidence type="ECO:0000313" key="2">
    <source>
        <dbReference type="EMBL" id="SCL95145.1"/>
    </source>
</evidence>
<sequence length="42" mass="4794">MSSVNEEAAELKELHGSVHQLQSEVQQLRHERLVVEIKKGVQ</sequence>
<comment type="caution">
    <text evidence="2">The sequence shown here is derived from an EMBL/GenBank/DDBJ whole genome shotgun (WGS) entry which is preliminary data.</text>
</comment>
<evidence type="ECO:0000256" key="1">
    <source>
        <dbReference type="SAM" id="Coils"/>
    </source>
</evidence>
<proteinExistence type="predicted"/>
<evidence type="ECO:0000313" key="3">
    <source>
        <dbReference type="Proteomes" id="UP000242164"/>
    </source>
</evidence>
<organism evidence="2 3">
    <name type="scientific">Bacillus cytotoxicus</name>
    <dbReference type="NCBI Taxonomy" id="580165"/>
    <lineage>
        <taxon>Bacteria</taxon>
        <taxon>Bacillati</taxon>
        <taxon>Bacillota</taxon>
        <taxon>Bacilli</taxon>
        <taxon>Bacillales</taxon>
        <taxon>Bacillaceae</taxon>
        <taxon>Bacillus</taxon>
        <taxon>Bacillus cereus group</taxon>
    </lineage>
</organism>
<dbReference type="AlphaFoldDB" id="A0AAX2CHV8"/>